<organism evidence="3 4">
    <name type="scientific">Toxoplasma gondii RUB</name>
    <dbReference type="NCBI Taxonomy" id="935652"/>
    <lineage>
        <taxon>Eukaryota</taxon>
        <taxon>Sar</taxon>
        <taxon>Alveolata</taxon>
        <taxon>Apicomplexa</taxon>
        <taxon>Conoidasida</taxon>
        <taxon>Coccidia</taxon>
        <taxon>Eucoccidiorida</taxon>
        <taxon>Eimeriorina</taxon>
        <taxon>Sarcocystidae</taxon>
        <taxon>Toxoplasma</taxon>
    </lineage>
</organism>
<feature type="compositionally biased region" description="Acidic residues" evidence="2">
    <location>
        <begin position="18"/>
        <end position="31"/>
    </location>
</feature>
<evidence type="ECO:0000256" key="2">
    <source>
        <dbReference type="SAM" id="MobiDB-lite"/>
    </source>
</evidence>
<reference evidence="3 4" key="1">
    <citation type="submission" date="2014-05" db="EMBL/GenBank/DDBJ databases">
        <authorList>
            <person name="Sibley D."/>
            <person name="Venepally P."/>
            <person name="Karamycheva S."/>
            <person name="Hadjithomas M."/>
            <person name="Khan A."/>
            <person name="Brunk B."/>
            <person name="Roos D."/>
            <person name="Caler E."/>
            <person name="Lorenzi H."/>
        </authorList>
    </citation>
    <scope>NUCLEOTIDE SEQUENCE [LARGE SCALE GENOMIC DNA]</scope>
    <source>
        <strain evidence="3 4">RUB</strain>
    </source>
</reference>
<feature type="compositionally biased region" description="Polar residues" evidence="2">
    <location>
        <begin position="148"/>
        <end position="163"/>
    </location>
</feature>
<gene>
    <name evidence="3" type="ORF">TGRUB_217220A</name>
</gene>
<sequence length="171" mass="19175">MSSWAGAPKRRRRLVGGTEEDAPGGEEEDQEGQEKLPLESEALLRQLIHQQRSSLHQYRREVACLQRQFEEQRREVAVATQRREAVLSAWGELQSDVLLLKARLASQVDASLVKTLVETPGTRSVRCTASEGSWFSQLGKRSPRRASTHISVKSCNSKKSSQGRGRRDPVP</sequence>
<evidence type="ECO:0000313" key="4">
    <source>
        <dbReference type="Proteomes" id="UP000028834"/>
    </source>
</evidence>
<feature type="region of interest" description="Disordered" evidence="2">
    <location>
        <begin position="1"/>
        <end position="36"/>
    </location>
</feature>
<dbReference type="EMBL" id="AFYV02002509">
    <property type="protein sequence ID" value="KFG58493.1"/>
    <property type="molecule type" value="Genomic_DNA"/>
</dbReference>
<proteinExistence type="predicted"/>
<name>A0A086LPC5_TOXGO</name>
<accession>A0A086LPC5</accession>
<keyword evidence="1" id="KW-0175">Coiled coil</keyword>
<protein>
    <submittedName>
        <fullName evidence="3">Zinc finger, C3HC4 type (RING finger) domain-containing protein</fullName>
    </submittedName>
</protein>
<evidence type="ECO:0000313" key="3">
    <source>
        <dbReference type="EMBL" id="KFG58493.1"/>
    </source>
</evidence>
<evidence type="ECO:0000256" key="1">
    <source>
        <dbReference type="SAM" id="Coils"/>
    </source>
</evidence>
<dbReference type="AlphaFoldDB" id="A0A086LPC5"/>
<dbReference type="VEuPathDB" id="ToxoDB:TGRUB_217220A"/>
<feature type="region of interest" description="Disordered" evidence="2">
    <location>
        <begin position="138"/>
        <end position="171"/>
    </location>
</feature>
<feature type="coiled-coil region" evidence="1">
    <location>
        <begin position="48"/>
        <end position="82"/>
    </location>
</feature>
<dbReference type="Proteomes" id="UP000028834">
    <property type="component" value="Unassembled WGS sequence"/>
</dbReference>
<comment type="caution">
    <text evidence="3">The sequence shown here is derived from an EMBL/GenBank/DDBJ whole genome shotgun (WGS) entry which is preliminary data.</text>
</comment>